<dbReference type="Pfam" id="PF13560">
    <property type="entry name" value="HTH_31"/>
    <property type="match status" value="1"/>
</dbReference>
<dbReference type="CDD" id="cd00093">
    <property type="entry name" value="HTH_XRE"/>
    <property type="match status" value="1"/>
</dbReference>
<accession>A0ABU2MKE0</accession>
<dbReference type="Proteomes" id="UP001183246">
    <property type="component" value="Unassembled WGS sequence"/>
</dbReference>
<evidence type="ECO:0000313" key="2">
    <source>
        <dbReference type="EMBL" id="MDT0342071.1"/>
    </source>
</evidence>
<dbReference type="InterPro" id="IPR001387">
    <property type="entry name" value="Cro/C1-type_HTH"/>
</dbReference>
<dbReference type="PROSITE" id="PS50943">
    <property type="entry name" value="HTH_CROC1"/>
    <property type="match status" value="1"/>
</dbReference>
<keyword evidence="3" id="KW-1185">Reference proteome</keyword>
<dbReference type="RefSeq" id="WP_311703201.1">
    <property type="nucleotide sequence ID" value="NZ_JAVREL010000002.1"/>
</dbReference>
<dbReference type="InterPro" id="IPR010982">
    <property type="entry name" value="Lambda_DNA-bd_dom_sf"/>
</dbReference>
<protein>
    <submittedName>
        <fullName evidence="2">Helix-turn-helix transcriptional regulator</fullName>
    </submittedName>
</protein>
<proteinExistence type="predicted"/>
<reference evidence="3" key="1">
    <citation type="submission" date="2023-07" db="EMBL/GenBank/DDBJ databases">
        <title>30 novel species of actinomycetes from the DSMZ collection.</title>
        <authorList>
            <person name="Nouioui I."/>
        </authorList>
    </citation>
    <scope>NUCLEOTIDE SEQUENCE [LARGE SCALE GENOMIC DNA]</scope>
    <source>
        <strain evidence="3">DSM 44938</strain>
    </source>
</reference>
<dbReference type="Pfam" id="PF19054">
    <property type="entry name" value="DUF5753"/>
    <property type="match status" value="1"/>
</dbReference>
<dbReference type="SUPFAM" id="SSF47413">
    <property type="entry name" value="lambda repressor-like DNA-binding domains"/>
    <property type="match status" value="1"/>
</dbReference>
<name>A0ABU2MKE0_9ACTN</name>
<organism evidence="2 3">
    <name type="scientific">Streptomyces litchfieldiae</name>
    <dbReference type="NCBI Taxonomy" id="3075543"/>
    <lineage>
        <taxon>Bacteria</taxon>
        <taxon>Bacillati</taxon>
        <taxon>Actinomycetota</taxon>
        <taxon>Actinomycetes</taxon>
        <taxon>Kitasatosporales</taxon>
        <taxon>Streptomycetaceae</taxon>
        <taxon>Streptomyces</taxon>
    </lineage>
</organism>
<dbReference type="Gene3D" id="1.10.260.40">
    <property type="entry name" value="lambda repressor-like DNA-binding domains"/>
    <property type="match status" value="1"/>
</dbReference>
<dbReference type="EMBL" id="JAVREL010000002">
    <property type="protein sequence ID" value="MDT0342071.1"/>
    <property type="molecule type" value="Genomic_DNA"/>
</dbReference>
<comment type="caution">
    <text evidence="2">The sequence shown here is derived from an EMBL/GenBank/DDBJ whole genome shotgun (WGS) entry which is preliminary data.</text>
</comment>
<feature type="domain" description="HTH cro/C1-type" evidence="1">
    <location>
        <begin position="18"/>
        <end position="69"/>
    </location>
</feature>
<evidence type="ECO:0000259" key="1">
    <source>
        <dbReference type="PROSITE" id="PS50943"/>
    </source>
</evidence>
<gene>
    <name evidence="2" type="ORF">RM590_05425</name>
</gene>
<sequence length="269" mass="30625">MAEQEISALRLSFGRQCRTLREFHKMTREQVAEPCAISASMIGAVERGERIPDTELIHSLDRVLQANGLLTSVSDYMAAEKYREFFRDYAALERGCYALNSYAPLAIPGLLQTEAYARAMFKMYTPALSEEEIEKQVAARLERQELLKRVPEPFLGFIIEESVLLRPVGGKAVLKEQLLHLADCARKHFITVQVMPTDREEHVGLHGYLTLLTSKEHRNYAYVEHQNGNELISDKKRVALMNERYGILRAQALSPQESARFIEKLAGEL</sequence>
<dbReference type="InterPro" id="IPR043917">
    <property type="entry name" value="DUF5753"/>
</dbReference>
<evidence type="ECO:0000313" key="3">
    <source>
        <dbReference type="Proteomes" id="UP001183246"/>
    </source>
</evidence>